<dbReference type="Proteomes" id="UP000504636">
    <property type="component" value="Unplaced"/>
</dbReference>
<sequence length="188" mass="19579">MKESAIVELPTARPPLVTSDTFVPSTVIGGAPDVRVRDLIITAEFEGSNKSGCVHIVAIGPTIWDASCGIPSVEQPISTKPPVPRETSVPSMVSSGSKTSVCVPTVASGECIVTGSPSDNGRLYDPEDMVDIAIGSFPVFYGSGVPTECTDSAVDVATGVLFVVYPAFNTADEKPLQLQSTAHARADR</sequence>
<protein>
    <submittedName>
        <fullName evidence="1 3">Uncharacterized protein</fullName>
    </submittedName>
</protein>
<proteinExistence type="predicted"/>
<dbReference type="GeneID" id="54466512"/>
<accession>A0A6A6YK28</accession>
<evidence type="ECO:0000313" key="1">
    <source>
        <dbReference type="EMBL" id="KAF2808918.1"/>
    </source>
</evidence>
<reference evidence="3" key="2">
    <citation type="submission" date="2020-04" db="EMBL/GenBank/DDBJ databases">
        <authorList>
            <consortium name="NCBI Genome Project"/>
        </authorList>
    </citation>
    <scope>NUCLEOTIDE SEQUENCE</scope>
    <source>
        <strain evidence="3">CBS 304.34</strain>
    </source>
</reference>
<dbReference type="EMBL" id="MU003702">
    <property type="protein sequence ID" value="KAF2808918.1"/>
    <property type="molecule type" value="Genomic_DNA"/>
</dbReference>
<gene>
    <name evidence="1 3" type="ORF">BDZ99DRAFT_521390</name>
</gene>
<reference evidence="1 3" key="1">
    <citation type="journal article" date="2020" name="Stud. Mycol.">
        <title>101 Dothideomycetes genomes: a test case for predicting lifestyles and emergence of pathogens.</title>
        <authorList>
            <person name="Haridas S."/>
            <person name="Albert R."/>
            <person name="Binder M."/>
            <person name="Bloem J."/>
            <person name="Labutti K."/>
            <person name="Salamov A."/>
            <person name="Andreopoulos B."/>
            <person name="Baker S."/>
            <person name="Barry K."/>
            <person name="Bills G."/>
            <person name="Bluhm B."/>
            <person name="Cannon C."/>
            <person name="Castanera R."/>
            <person name="Culley D."/>
            <person name="Daum C."/>
            <person name="Ezra D."/>
            <person name="Gonzalez J."/>
            <person name="Henrissat B."/>
            <person name="Kuo A."/>
            <person name="Liang C."/>
            <person name="Lipzen A."/>
            <person name="Lutzoni F."/>
            <person name="Magnuson J."/>
            <person name="Mondo S."/>
            <person name="Nolan M."/>
            <person name="Ohm R."/>
            <person name="Pangilinan J."/>
            <person name="Park H.-J."/>
            <person name="Ramirez L."/>
            <person name="Alfaro M."/>
            <person name="Sun H."/>
            <person name="Tritt A."/>
            <person name="Yoshinaga Y."/>
            <person name="Zwiers L.-H."/>
            <person name="Turgeon B."/>
            <person name="Goodwin S."/>
            <person name="Spatafora J."/>
            <person name="Crous P."/>
            <person name="Grigoriev I."/>
        </authorList>
    </citation>
    <scope>NUCLEOTIDE SEQUENCE</scope>
    <source>
        <strain evidence="1 3">CBS 304.34</strain>
    </source>
</reference>
<evidence type="ECO:0000313" key="2">
    <source>
        <dbReference type="Proteomes" id="UP000504636"/>
    </source>
</evidence>
<organism evidence="1">
    <name type="scientific">Mytilinidion resinicola</name>
    <dbReference type="NCBI Taxonomy" id="574789"/>
    <lineage>
        <taxon>Eukaryota</taxon>
        <taxon>Fungi</taxon>
        <taxon>Dikarya</taxon>
        <taxon>Ascomycota</taxon>
        <taxon>Pezizomycotina</taxon>
        <taxon>Dothideomycetes</taxon>
        <taxon>Pleosporomycetidae</taxon>
        <taxon>Mytilinidiales</taxon>
        <taxon>Mytilinidiaceae</taxon>
        <taxon>Mytilinidion</taxon>
    </lineage>
</organism>
<name>A0A6A6YK28_9PEZI</name>
<keyword evidence="2" id="KW-1185">Reference proteome</keyword>
<dbReference type="AlphaFoldDB" id="A0A6A6YK28"/>
<reference evidence="3" key="3">
    <citation type="submission" date="2025-04" db="UniProtKB">
        <authorList>
            <consortium name="RefSeq"/>
        </authorList>
    </citation>
    <scope>IDENTIFICATION</scope>
    <source>
        <strain evidence="3">CBS 304.34</strain>
    </source>
</reference>
<dbReference type="RefSeq" id="XP_033575882.1">
    <property type="nucleotide sequence ID" value="XM_033725619.1"/>
</dbReference>
<evidence type="ECO:0000313" key="3">
    <source>
        <dbReference type="RefSeq" id="XP_033575882.1"/>
    </source>
</evidence>